<dbReference type="GO" id="GO:0016853">
    <property type="term" value="F:isomerase activity"/>
    <property type="evidence" value="ECO:0007669"/>
    <property type="project" value="UniProtKB-ARBA"/>
</dbReference>
<reference evidence="4 5" key="1">
    <citation type="submission" date="2020-10" db="EMBL/GenBank/DDBJ databases">
        <title>Degradation of 1,4-Dioxane by Xanthobacter sp. YN2, via a Novel Group-2 Soluble Di-Iron Monooxygenase.</title>
        <authorList>
            <person name="Ma F."/>
            <person name="Wang Y."/>
            <person name="Yang J."/>
            <person name="Guo H."/>
            <person name="Su D."/>
            <person name="Yu L."/>
        </authorList>
    </citation>
    <scope>NUCLEOTIDE SEQUENCE [LARGE SCALE GENOMIC DNA]</scope>
    <source>
        <strain evidence="4 5">YN2</strain>
    </source>
</reference>
<keyword evidence="4" id="KW-0378">Hydrolase</keyword>
<evidence type="ECO:0000256" key="1">
    <source>
        <dbReference type="ARBA" id="ARBA00010211"/>
    </source>
</evidence>
<dbReference type="SUPFAM" id="SSF56529">
    <property type="entry name" value="FAH"/>
    <property type="match status" value="1"/>
</dbReference>
<evidence type="ECO:0000259" key="3">
    <source>
        <dbReference type="Pfam" id="PF01557"/>
    </source>
</evidence>
<organism evidence="4 5">
    <name type="scientific">Xanthobacter dioxanivorans</name>
    <dbReference type="NCBI Taxonomy" id="2528964"/>
    <lineage>
        <taxon>Bacteria</taxon>
        <taxon>Pseudomonadati</taxon>
        <taxon>Pseudomonadota</taxon>
        <taxon>Alphaproteobacteria</taxon>
        <taxon>Hyphomicrobiales</taxon>
        <taxon>Xanthobacteraceae</taxon>
        <taxon>Xanthobacter</taxon>
    </lineage>
</organism>
<dbReference type="GO" id="GO:0016787">
    <property type="term" value="F:hydrolase activity"/>
    <property type="evidence" value="ECO:0007669"/>
    <property type="project" value="UniProtKB-KW"/>
</dbReference>
<dbReference type="FunFam" id="3.90.850.10:FF:000002">
    <property type="entry name" value="2-hydroxyhepta-2,4-diene-1,7-dioate isomerase"/>
    <property type="match status" value="1"/>
</dbReference>
<keyword evidence="5" id="KW-1185">Reference proteome</keyword>
<dbReference type="PANTHER" id="PTHR42796">
    <property type="entry name" value="FUMARYLACETOACETATE HYDROLASE DOMAIN-CONTAINING PROTEIN 2A-RELATED"/>
    <property type="match status" value="1"/>
</dbReference>
<evidence type="ECO:0000313" key="5">
    <source>
        <dbReference type="Proteomes" id="UP000596427"/>
    </source>
</evidence>
<dbReference type="GO" id="GO:0019752">
    <property type="term" value="P:carboxylic acid metabolic process"/>
    <property type="evidence" value="ECO:0007669"/>
    <property type="project" value="UniProtKB-ARBA"/>
</dbReference>
<dbReference type="InterPro" id="IPR036663">
    <property type="entry name" value="Fumarylacetoacetase_C_sf"/>
</dbReference>
<name>A0A974PNN9_9HYPH</name>
<dbReference type="InterPro" id="IPR011234">
    <property type="entry name" value="Fumarylacetoacetase-like_C"/>
</dbReference>
<proteinExistence type="inferred from homology"/>
<dbReference type="InterPro" id="IPR051121">
    <property type="entry name" value="FAH"/>
</dbReference>
<dbReference type="Proteomes" id="UP000596427">
    <property type="component" value="Chromosome"/>
</dbReference>
<sequence>MRLVSYALDGRTGLALRTTGGLRDLGPRRLEDILATGPGALAALAGVDGPILDAAAVAYRPVLARPGKILCIGLNYVDHAAESPYLKVPDYPAVFPRFSSSLIGHGAPIIRPTVSHDLDFEGEVAVIIGRTGRHIAKADALAHVAGYSIFNDASIRDYQFKSAQWTVGKNFDATGPFGPDFVTAEELPPGAHGLRIETRLNGAVVQSASTADMCFDVATLVSVVSEVMTLEAGDVIMTGTPAGVGFARKPPLYMRDGDVCEVEVEGLGVLRNPVRDEVASLDAAAA</sequence>
<dbReference type="AlphaFoldDB" id="A0A974PNN9"/>
<evidence type="ECO:0000256" key="2">
    <source>
        <dbReference type="ARBA" id="ARBA00022723"/>
    </source>
</evidence>
<dbReference type="GO" id="GO:0046872">
    <property type="term" value="F:metal ion binding"/>
    <property type="evidence" value="ECO:0007669"/>
    <property type="project" value="UniProtKB-KW"/>
</dbReference>
<dbReference type="EMBL" id="CP063362">
    <property type="protein sequence ID" value="QRG06947.1"/>
    <property type="molecule type" value="Genomic_DNA"/>
</dbReference>
<dbReference type="Pfam" id="PF01557">
    <property type="entry name" value="FAA_hydrolase"/>
    <property type="match status" value="1"/>
</dbReference>
<feature type="domain" description="Fumarylacetoacetase-like C-terminal" evidence="3">
    <location>
        <begin position="68"/>
        <end position="275"/>
    </location>
</feature>
<accession>A0A974PNN9</accession>
<dbReference type="KEGG" id="xdi:EZH22_00330"/>
<comment type="similarity">
    <text evidence="1">Belongs to the FAH family.</text>
</comment>
<protein>
    <submittedName>
        <fullName evidence="4">Fumarylacetoacetate hydrolase family protein</fullName>
    </submittedName>
</protein>
<evidence type="ECO:0000313" key="4">
    <source>
        <dbReference type="EMBL" id="QRG06947.1"/>
    </source>
</evidence>
<dbReference type="RefSeq" id="WP_203193857.1">
    <property type="nucleotide sequence ID" value="NZ_CP063362.1"/>
</dbReference>
<gene>
    <name evidence="4" type="ORF">EZH22_00330</name>
</gene>
<keyword evidence="2" id="KW-0479">Metal-binding</keyword>
<dbReference type="Gene3D" id="3.90.850.10">
    <property type="entry name" value="Fumarylacetoacetase-like, C-terminal domain"/>
    <property type="match status" value="1"/>
</dbReference>
<dbReference type="PANTHER" id="PTHR42796:SF4">
    <property type="entry name" value="FUMARYLACETOACETATE HYDROLASE DOMAIN-CONTAINING PROTEIN 2A"/>
    <property type="match status" value="1"/>
</dbReference>